<dbReference type="Gene3D" id="1.10.150.240">
    <property type="entry name" value="Putative phosphatase, domain 2"/>
    <property type="match status" value="1"/>
</dbReference>
<dbReference type="InterPro" id="IPR051600">
    <property type="entry name" value="Beta-PGM-like"/>
</dbReference>
<evidence type="ECO:0000313" key="6">
    <source>
        <dbReference type="Proteomes" id="UP000287687"/>
    </source>
</evidence>
<keyword evidence="6" id="KW-1185">Reference proteome</keyword>
<dbReference type="InterPro" id="IPR023198">
    <property type="entry name" value="PGP-like_dom2"/>
</dbReference>
<dbReference type="Gene3D" id="3.40.50.1000">
    <property type="entry name" value="HAD superfamily/HAD-like"/>
    <property type="match status" value="1"/>
</dbReference>
<keyword evidence="4" id="KW-0460">Magnesium</keyword>
<evidence type="ECO:0000256" key="1">
    <source>
        <dbReference type="ARBA" id="ARBA00001946"/>
    </source>
</evidence>
<dbReference type="InterPro" id="IPR036412">
    <property type="entry name" value="HAD-like_sf"/>
</dbReference>
<name>A0A3S3VEK2_9HYPH</name>
<dbReference type="Pfam" id="PF00702">
    <property type="entry name" value="Hydrolase"/>
    <property type="match status" value="1"/>
</dbReference>
<dbReference type="GO" id="GO:0016787">
    <property type="term" value="F:hydrolase activity"/>
    <property type="evidence" value="ECO:0007669"/>
    <property type="project" value="UniProtKB-KW"/>
</dbReference>
<dbReference type="SUPFAM" id="SSF56784">
    <property type="entry name" value="HAD-like"/>
    <property type="match status" value="1"/>
</dbReference>
<dbReference type="PANTHER" id="PTHR46193:SF10">
    <property type="entry name" value="6-PHOSPHOGLUCONATE PHOSPHATASE"/>
    <property type="match status" value="1"/>
</dbReference>
<dbReference type="NCBIfam" id="TIGR01509">
    <property type="entry name" value="HAD-SF-IA-v3"/>
    <property type="match status" value="1"/>
</dbReference>
<evidence type="ECO:0000256" key="3">
    <source>
        <dbReference type="ARBA" id="ARBA00022723"/>
    </source>
</evidence>
<reference evidence="5 6" key="1">
    <citation type="submission" date="2019-01" db="EMBL/GenBank/DDBJ databases">
        <title>The draft genome of Rhizobium sp. 24NR.</title>
        <authorList>
            <person name="Liu L."/>
            <person name="Liang L."/>
            <person name="Shi S."/>
            <person name="Xu L."/>
            <person name="Wang X."/>
            <person name="Li L."/>
            <person name="Zhang X."/>
        </authorList>
    </citation>
    <scope>NUCLEOTIDE SEQUENCE [LARGE SCALE GENOMIC DNA]</scope>
    <source>
        <strain evidence="5 6">24NR</strain>
    </source>
</reference>
<dbReference type="InterPro" id="IPR023214">
    <property type="entry name" value="HAD_sf"/>
</dbReference>
<comment type="similarity">
    <text evidence="2">Belongs to the HAD-like hydrolase superfamily. CbbY/CbbZ/Gph/YieH family.</text>
</comment>
<protein>
    <submittedName>
        <fullName evidence="5">HAD family hydrolase</fullName>
    </submittedName>
</protein>
<keyword evidence="5" id="KW-0378">Hydrolase</keyword>
<evidence type="ECO:0000313" key="5">
    <source>
        <dbReference type="EMBL" id="RWX74843.1"/>
    </source>
</evidence>
<proteinExistence type="inferred from homology"/>
<dbReference type="OrthoDB" id="9800058at2"/>
<sequence length="265" mass="28426">MSSCTPIMGLKAIRQSVPEIRKMNFMPSRSLVGSCPPKLVIFDFDGTLAETEILVAEIISAKLTLLGFDVAAHAVSSALSGAAKEQDQPLLEALIRSRLPEGFIEDVRIDWRAAISSGVVPTRGAVDALEGLPIPYCIASNASRPDLIHRMRSAGLLRLVGPRFFSSDDVGLRKPDPSVFLLAAEVMGVEPDECLVIEDSSVGLEAARRAHMRSCAFVGGKHHSPQMQGELRMFGPDLVISDLSELKLLLTEICGSSALAHPASL</sequence>
<dbReference type="SFLD" id="SFLDS00003">
    <property type="entry name" value="Haloacid_Dehalogenase"/>
    <property type="match status" value="1"/>
</dbReference>
<accession>A0A3S3VEK2</accession>
<dbReference type="PANTHER" id="PTHR46193">
    <property type="entry name" value="6-PHOSPHOGLUCONATE PHOSPHATASE"/>
    <property type="match status" value="1"/>
</dbReference>
<dbReference type="SFLD" id="SFLDG01129">
    <property type="entry name" value="C1.5:_HAD__Beta-PGM__Phosphata"/>
    <property type="match status" value="1"/>
</dbReference>
<keyword evidence="3" id="KW-0479">Metal-binding</keyword>
<gene>
    <name evidence="5" type="ORF">EPK99_23400</name>
</gene>
<dbReference type="PRINTS" id="PR00413">
    <property type="entry name" value="HADHALOGNASE"/>
</dbReference>
<evidence type="ECO:0000256" key="4">
    <source>
        <dbReference type="ARBA" id="ARBA00022842"/>
    </source>
</evidence>
<organism evidence="5 6">
    <name type="scientific">Neorhizobium lilium</name>
    <dbReference type="NCBI Taxonomy" id="2503024"/>
    <lineage>
        <taxon>Bacteria</taxon>
        <taxon>Pseudomonadati</taxon>
        <taxon>Pseudomonadota</taxon>
        <taxon>Alphaproteobacteria</taxon>
        <taxon>Hyphomicrobiales</taxon>
        <taxon>Rhizobiaceae</taxon>
        <taxon>Rhizobium/Agrobacterium group</taxon>
        <taxon>Neorhizobium</taxon>
    </lineage>
</organism>
<comment type="caution">
    <text evidence="5">The sequence shown here is derived from an EMBL/GenBank/DDBJ whole genome shotgun (WGS) entry which is preliminary data.</text>
</comment>
<dbReference type="Proteomes" id="UP000287687">
    <property type="component" value="Unassembled WGS sequence"/>
</dbReference>
<dbReference type="AlphaFoldDB" id="A0A3S3VEK2"/>
<dbReference type="InterPro" id="IPR006439">
    <property type="entry name" value="HAD-SF_hydro_IA"/>
</dbReference>
<evidence type="ECO:0000256" key="2">
    <source>
        <dbReference type="ARBA" id="ARBA00006171"/>
    </source>
</evidence>
<dbReference type="EMBL" id="SBIP01000006">
    <property type="protein sequence ID" value="RWX74843.1"/>
    <property type="molecule type" value="Genomic_DNA"/>
</dbReference>
<dbReference type="GO" id="GO:0046872">
    <property type="term" value="F:metal ion binding"/>
    <property type="evidence" value="ECO:0007669"/>
    <property type="project" value="UniProtKB-KW"/>
</dbReference>
<comment type="cofactor">
    <cofactor evidence="1">
        <name>Mg(2+)</name>
        <dbReference type="ChEBI" id="CHEBI:18420"/>
    </cofactor>
</comment>